<keyword evidence="2" id="KW-0812">Transmembrane</keyword>
<evidence type="ECO:0000313" key="4">
    <source>
        <dbReference type="Proteomes" id="UP000626109"/>
    </source>
</evidence>
<keyword evidence="2" id="KW-0472">Membrane</keyword>
<evidence type="ECO:0000313" key="3">
    <source>
        <dbReference type="EMBL" id="CAE8734151.1"/>
    </source>
</evidence>
<feature type="compositionally biased region" description="Polar residues" evidence="1">
    <location>
        <begin position="60"/>
        <end position="72"/>
    </location>
</feature>
<dbReference type="EMBL" id="CAJNNW010036423">
    <property type="protein sequence ID" value="CAE8734151.1"/>
    <property type="molecule type" value="Genomic_DNA"/>
</dbReference>
<evidence type="ECO:0000256" key="1">
    <source>
        <dbReference type="SAM" id="MobiDB-lite"/>
    </source>
</evidence>
<comment type="caution">
    <text evidence="3">The sequence shown here is derived from an EMBL/GenBank/DDBJ whole genome shotgun (WGS) entry which is preliminary data.</text>
</comment>
<evidence type="ECO:0000256" key="2">
    <source>
        <dbReference type="SAM" id="Phobius"/>
    </source>
</evidence>
<keyword evidence="2" id="KW-1133">Transmembrane helix</keyword>
<feature type="compositionally biased region" description="Basic and acidic residues" evidence="1">
    <location>
        <begin position="1"/>
        <end position="10"/>
    </location>
</feature>
<name>A0A813LLC3_POLGL</name>
<feature type="region of interest" description="Disordered" evidence="1">
    <location>
        <begin position="1"/>
        <end position="74"/>
    </location>
</feature>
<sequence length="185" mass="20166">SRSAQRRLDNDMSEGAGGEPLKRAGDTSAQHGPPKRSKGADRLEGPPSEMDYTKWLESRPTASRSKPVQQVSGRRCADMLRDASSPGLSQGKSSVQRLGDGPAALQTLWEALQQVRLPGPGPAEELLPMEPSVPIPADGRFRGGADHYQGTWENMVINEASLDLLLLLFMLLSLLLLLLFLLWLL</sequence>
<proteinExistence type="predicted"/>
<feature type="transmembrane region" description="Helical" evidence="2">
    <location>
        <begin position="164"/>
        <end position="184"/>
    </location>
</feature>
<reference evidence="3" key="1">
    <citation type="submission" date="2021-02" db="EMBL/GenBank/DDBJ databases">
        <authorList>
            <person name="Dougan E. K."/>
            <person name="Rhodes N."/>
            <person name="Thang M."/>
            <person name="Chan C."/>
        </authorList>
    </citation>
    <scope>NUCLEOTIDE SEQUENCE</scope>
</reference>
<accession>A0A813LLC3</accession>
<gene>
    <name evidence="3" type="ORF">PGLA2088_LOCUS47164</name>
</gene>
<dbReference type="Proteomes" id="UP000626109">
    <property type="component" value="Unassembled WGS sequence"/>
</dbReference>
<protein>
    <submittedName>
        <fullName evidence="3">Uncharacterized protein</fullName>
    </submittedName>
</protein>
<organism evidence="3 4">
    <name type="scientific">Polarella glacialis</name>
    <name type="common">Dinoflagellate</name>
    <dbReference type="NCBI Taxonomy" id="89957"/>
    <lineage>
        <taxon>Eukaryota</taxon>
        <taxon>Sar</taxon>
        <taxon>Alveolata</taxon>
        <taxon>Dinophyceae</taxon>
        <taxon>Suessiales</taxon>
        <taxon>Suessiaceae</taxon>
        <taxon>Polarella</taxon>
    </lineage>
</organism>
<dbReference type="AlphaFoldDB" id="A0A813LLC3"/>
<feature type="non-terminal residue" evidence="3">
    <location>
        <position position="1"/>
    </location>
</feature>